<accession>A0A0P5X830</accession>
<proteinExistence type="predicted"/>
<dbReference type="PANTHER" id="PTHR14873:SF1">
    <property type="entry name" value="OS06G0694100 PROTEIN"/>
    <property type="match status" value="1"/>
</dbReference>
<dbReference type="OrthoDB" id="6417021at2759"/>
<keyword evidence="2" id="KW-1185">Reference proteome</keyword>
<reference evidence="1 2" key="1">
    <citation type="submission" date="2016-03" db="EMBL/GenBank/DDBJ databases">
        <title>EvidentialGene: Evidence-directed Construction of Genes on Genomes.</title>
        <authorList>
            <person name="Gilbert D.G."/>
            <person name="Choi J.-H."/>
            <person name="Mockaitis K."/>
            <person name="Colbourne J."/>
            <person name="Pfrender M."/>
        </authorList>
    </citation>
    <scope>NUCLEOTIDE SEQUENCE [LARGE SCALE GENOMIC DNA]</scope>
    <source>
        <strain evidence="1 2">Xinb3</strain>
        <tissue evidence="1">Complete organism</tissue>
    </source>
</reference>
<dbReference type="SUPFAM" id="SSF48371">
    <property type="entry name" value="ARM repeat"/>
    <property type="match status" value="1"/>
</dbReference>
<dbReference type="EMBL" id="LRGB01000944">
    <property type="protein sequence ID" value="KZS14748.1"/>
    <property type="molecule type" value="Genomic_DNA"/>
</dbReference>
<dbReference type="AlphaFoldDB" id="A0A0P5X830"/>
<dbReference type="PANTHER" id="PTHR14873">
    <property type="entry name" value="OS06G0694100 PROTEIN"/>
    <property type="match status" value="1"/>
</dbReference>
<dbReference type="STRING" id="35525.A0A0P5X830"/>
<organism evidence="1 2">
    <name type="scientific">Daphnia magna</name>
    <dbReference type="NCBI Taxonomy" id="35525"/>
    <lineage>
        <taxon>Eukaryota</taxon>
        <taxon>Metazoa</taxon>
        <taxon>Ecdysozoa</taxon>
        <taxon>Arthropoda</taxon>
        <taxon>Crustacea</taxon>
        <taxon>Branchiopoda</taxon>
        <taxon>Diplostraca</taxon>
        <taxon>Cladocera</taxon>
        <taxon>Anomopoda</taxon>
        <taxon>Daphniidae</taxon>
        <taxon>Daphnia</taxon>
    </lineage>
</organism>
<dbReference type="InterPro" id="IPR016024">
    <property type="entry name" value="ARM-type_fold"/>
</dbReference>
<evidence type="ECO:0000313" key="1">
    <source>
        <dbReference type="EMBL" id="KZS14748.1"/>
    </source>
</evidence>
<protein>
    <submittedName>
        <fullName evidence="1">Uncharacterized protein</fullName>
    </submittedName>
</protein>
<comment type="caution">
    <text evidence="1">The sequence shown here is derived from an EMBL/GenBank/DDBJ whole genome shotgun (WGS) entry which is preliminary data.</text>
</comment>
<sequence length="379" mass="43032">MNELAKVAREAFLLPVQVTNDRSFFEEGFQRQWATKVDSAVSDLKKMIPNCSFPSKDKLIENDKDILQLLILCGEHNVCAEWNTQKLVENVKDLLELLLLKLDAENICDTFCCEGVSHAILQQLKPKLGKNQIKTYPAAVNCFLWVISNTMLPAIDESVDFAIPVSLVLFDDWEPAYQQKGLDCISHILNQNPKSLQQRGWLEVIFSSLKKNTQFNDRLNLYKCLDICLKLQTLDLESPSNWKKDDEYDILVNDLLQSTLVQDSPSAATCNLKILVILFHSMKIKMAKFLPSVIAVLDNYITVGVAPDIHVLTVEVMEQIVEYCWVCLEPQFTSHLSWVLFKLASGKLADEETRLRICKCADLIKNISPSQVPILSSRP</sequence>
<dbReference type="Proteomes" id="UP000076858">
    <property type="component" value="Unassembled WGS sequence"/>
</dbReference>
<evidence type="ECO:0000313" key="2">
    <source>
        <dbReference type="Proteomes" id="UP000076858"/>
    </source>
</evidence>
<name>A0A0P5X830_9CRUS</name>
<gene>
    <name evidence="1" type="ORF">APZ42_020113</name>
</gene>